<evidence type="ECO:0000256" key="3">
    <source>
        <dbReference type="ARBA" id="ARBA00022475"/>
    </source>
</evidence>
<dbReference type="RefSeq" id="WP_091748482.1">
    <property type="nucleotide sequence ID" value="NZ_FODY01000017.1"/>
</dbReference>
<feature type="transmembrane region" description="Helical" evidence="7">
    <location>
        <begin position="371"/>
        <end position="391"/>
    </location>
</feature>
<dbReference type="PANTHER" id="PTHR11662">
    <property type="entry name" value="SOLUTE CARRIER FAMILY 17"/>
    <property type="match status" value="1"/>
</dbReference>
<dbReference type="PIRSF" id="PIRSF002808">
    <property type="entry name" value="Hexose_phosphate_transp"/>
    <property type="match status" value="1"/>
</dbReference>
<dbReference type="PANTHER" id="PTHR11662:SF399">
    <property type="entry name" value="FI19708P1-RELATED"/>
    <property type="match status" value="1"/>
</dbReference>
<dbReference type="GO" id="GO:0022857">
    <property type="term" value="F:transmembrane transporter activity"/>
    <property type="evidence" value="ECO:0007669"/>
    <property type="project" value="InterPro"/>
</dbReference>
<feature type="transmembrane region" description="Helical" evidence="7">
    <location>
        <begin position="403"/>
        <end position="422"/>
    </location>
</feature>
<evidence type="ECO:0000256" key="4">
    <source>
        <dbReference type="ARBA" id="ARBA00022692"/>
    </source>
</evidence>
<feature type="transmembrane region" description="Helical" evidence="7">
    <location>
        <begin position="47"/>
        <end position="66"/>
    </location>
</feature>
<dbReference type="Gene3D" id="1.20.1250.20">
    <property type="entry name" value="MFS general substrate transporter like domains"/>
    <property type="match status" value="2"/>
</dbReference>
<proteinExistence type="predicted"/>
<feature type="domain" description="Major facilitator superfamily (MFS) profile" evidence="8">
    <location>
        <begin position="8"/>
        <end position="427"/>
    </location>
</feature>
<dbReference type="InterPro" id="IPR020846">
    <property type="entry name" value="MFS_dom"/>
</dbReference>
<keyword evidence="6 7" id="KW-0472">Membrane</keyword>
<dbReference type="InterPro" id="IPR036259">
    <property type="entry name" value="MFS_trans_sf"/>
</dbReference>
<evidence type="ECO:0000256" key="6">
    <source>
        <dbReference type="ARBA" id="ARBA00023136"/>
    </source>
</evidence>
<protein>
    <submittedName>
        <fullName evidence="9">Sugar phosphate permease</fullName>
    </submittedName>
</protein>
<keyword evidence="4 7" id="KW-0812">Transmembrane</keyword>
<dbReference type="AlphaFoldDB" id="A0A1H8WQI0"/>
<evidence type="ECO:0000256" key="1">
    <source>
        <dbReference type="ARBA" id="ARBA00004651"/>
    </source>
</evidence>
<accession>A0A1H8WQI0</accession>
<feature type="transmembrane region" description="Helical" evidence="7">
    <location>
        <begin position="337"/>
        <end position="359"/>
    </location>
</feature>
<evidence type="ECO:0000256" key="7">
    <source>
        <dbReference type="SAM" id="Phobius"/>
    </source>
</evidence>
<comment type="subcellular location">
    <subcellularLocation>
        <location evidence="1">Cell membrane</location>
        <topology evidence="1">Multi-pass membrane protein</topology>
    </subcellularLocation>
</comment>
<dbReference type="InterPro" id="IPR050382">
    <property type="entry name" value="MFS_Na/Anion_cotransporter"/>
</dbReference>
<feature type="transmembrane region" description="Helical" evidence="7">
    <location>
        <begin position="277"/>
        <end position="301"/>
    </location>
</feature>
<feature type="transmembrane region" description="Helical" evidence="7">
    <location>
        <begin position="244"/>
        <end position="265"/>
    </location>
</feature>
<keyword evidence="10" id="KW-1185">Reference proteome</keyword>
<gene>
    <name evidence="9" type="ORF">SAMN04490178_11741</name>
</gene>
<reference evidence="9 10" key="1">
    <citation type="submission" date="2016-10" db="EMBL/GenBank/DDBJ databases">
        <authorList>
            <person name="de Groot N.N."/>
        </authorList>
    </citation>
    <scope>NUCLEOTIDE SEQUENCE [LARGE SCALE GENOMIC DNA]</scope>
    <source>
        <strain evidence="9 10">DSM 13305</strain>
    </source>
</reference>
<dbReference type="STRING" id="112903.SAMN04490178_11741"/>
<dbReference type="EMBL" id="FODY01000017">
    <property type="protein sequence ID" value="SEP29895.1"/>
    <property type="molecule type" value="Genomic_DNA"/>
</dbReference>
<name>A0A1H8WQI0_9FIRM</name>
<feature type="transmembrane region" description="Helical" evidence="7">
    <location>
        <begin position="133"/>
        <end position="156"/>
    </location>
</feature>
<evidence type="ECO:0000259" key="8">
    <source>
        <dbReference type="PROSITE" id="PS50850"/>
    </source>
</evidence>
<dbReference type="CDD" id="cd17319">
    <property type="entry name" value="MFS_ExuT_GudP_like"/>
    <property type="match status" value="1"/>
</dbReference>
<dbReference type="OrthoDB" id="105228at2"/>
<keyword evidence="2" id="KW-0813">Transport</keyword>
<dbReference type="InterPro" id="IPR011701">
    <property type="entry name" value="MFS"/>
</dbReference>
<organism evidence="9 10">
    <name type="scientific">Propionispora vibrioides</name>
    <dbReference type="NCBI Taxonomy" id="112903"/>
    <lineage>
        <taxon>Bacteria</taxon>
        <taxon>Bacillati</taxon>
        <taxon>Bacillota</taxon>
        <taxon>Negativicutes</taxon>
        <taxon>Selenomonadales</taxon>
        <taxon>Sporomusaceae</taxon>
        <taxon>Propionispora</taxon>
    </lineage>
</organism>
<evidence type="ECO:0000313" key="9">
    <source>
        <dbReference type="EMBL" id="SEP29895.1"/>
    </source>
</evidence>
<evidence type="ECO:0000256" key="2">
    <source>
        <dbReference type="ARBA" id="ARBA00022448"/>
    </source>
</evidence>
<evidence type="ECO:0000256" key="5">
    <source>
        <dbReference type="ARBA" id="ARBA00022989"/>
    </source>
</evidence>
<evidence type="ECO:0000313" key="10">
    <source>
        <dbReference type="Proteomes" id="UP000198847"/>
    </source>
</evidence>
<keyword evidence="5 7" id="KW-1133">Transmembrane helix</keyword>
<dbReference type="PROSITE" id="PS50850">
    <property type="entry name" value="MFS"/>
    <property type="match status" value="1"/>
</dbReference>
<feature type="transmembrane region" description="Helical" evidence="7">
    <location>
        <begin position="313"/>
        <end position="331"/>
    </location>
</feature>
<dbReference type="SUPFAM" id="SSF103473">
    <property type="entry name" value="MFS general substrate transporter"/>
    <property type="match status" value="1"/>
</dbReference>
<dbReference type="Proteomes" id="UP000198847">
    <property type="component" value="Unassembled WGS sequence"/>
</dbReference>
<sequence length="444" mass="48865">MSRFRWVVLAIIFVTYAINFADRSNIGVALPFIQKEFHFNNFEAGSIASFFFLGYAISQIPAGFWLSKFGARGMVPASILGFSLFTYLIGTAQSVAAIKWFRLGLGIFEGPTPVGLTSTINNWFPSKEKATGVGFYIASTMFAPIVIPPLCVWIATEFGWRTIFYTFSLPGFAMAVIWYLLVRNKPAESPYVNEQEVSYIQGAGETAAVKQAEAVSLGWLDKLIRAKNIAKIETRKNIFTSWNIWGNCLAYFMMVSVLYGLMTWIPSYLVNAKHYSFLKMGFVAAAPWVGGLIGSILGGWISDKLLHKRRKPTMLLTALSTCLMMAVMVNLPENSTAVSAALFMTGFLLNVGWPAFTAYPMGLTTGSTYPIAIALVNSGGNLGGFFSPMIAGALLDKFQTYDFVFTYFGLAAIIGFLIILTLDEPVEIKKTQGEIQHGRVGSHC</sequence>
<feature type="transmembrane region" description="Helical" evidence="7">
    <location>
        <begin position="162"/>
        <end position="181"/>
    </location>
</feature>
<dbReference type="InterPro" id="IPR000849">
    <property type="entry name" value="Sugar_P_transporter"/>
</dbReference>
<keyword evidence="3" id="KW-1003">Cell membrane</keyword>
<dbReference type="Pfam" id="PF07690">
    <property type="entry name" value="MFS_1"/>
    <property type="match status" value="1"/>
</dbReference>
<dbReference type="GO" id="GO:0005886">
    <property type="term" value="C:plasma membrane"/>
    <property type="evidence" value="ECO:0007669"/>
    <property type="project" value="UniProtKB-SubCell"/>
</dbReference>